<organism evidence="1 2">
    <name type="scientific">Candida maltosa (strain Xu316)</name>
    <name type="common">Yeast</name>
    <dbReference type="NCBI Taxonomy" id="1245528"/>
    <lineage>
        <taxon>Eukaryota</taxon>
        <taxon>Fungi</taxon>
        <taxon>Dikarya</taxon>
        <taxon>Ascomycota</taxon>
        <taxon>Saccharomycotina</taxon>
        <taxon>Pichiomycetes</taxon>
        <taxon>Debaryomycetaceae</taxon>
        <taxon>Candida/Lodderomyces clade</taxon>
        <taxon>Candida</taxon>
    </lineage>
</organism>
<reference evidence="1 2" key="1">
    <citation type="submission" date="2013-02" db="EMBL/GenBank/DDBJ databases">
        <title>Genome sequence of Candida maltosa Xu316, a potential industrial strain for xylitol and ethanol production.</title>
        <authorList>
            <person name="Yu J."/>
            <person name="Wang Q."/>
            <person name="Geng X."/>
            <person name="Bao W."/>
            <person name="He P."/>
            <person name="Cai J."/>
        </authorList>
    </citation>
    <scope>NUCLEOTIDE SEQUENCE [LARGE SCALE GENOMIC DNA]</scope>
    <source>
        <strain evidence="2">Xu316</strain>
    </source>
</reference>
<evidence type="ECO:0000313" key="2">
    <source>
        <dbReference type="Proteomes" id="UP000011777"/>
    </source>
</evidence>
<accession>M3J1J2</accession>
<evidence type="ECO:0000313" key="1">
    <source>
        <dbReference type="EMBL" id="EMG45733.1"/>
    </source>
</evidence>
<protein>
    <submittedName>
        <fullName evidence="1">Uncharacterized protein</fullName>
    </submittedName>
</protein>
<gene>
    <name evidence="1" type="ORF">G210_4050</name>
</gene>
<dbReference type="Proteomes" id="UP000011777">
    <property type="component" value="Unassembled WGS sequence"/>
</dbReference>
<proteinExistence type="predicted"/>
<dbReference type="EMBL" id="AOGT01002341">
    <property type="protein sequence ID" value="EMG45733.1"/>
    <property type="molecule type" value="Genomic_DNA"/>
</dbReference>
<name>M3J1J2_CANMX</name>
<keyword evidence="2" id="KW-1185">Reference proteome</keyword>
<sequence>MPRQALTILQFKSTDKRRQGIRRFANHPRKYCFNSGILKWLMECHRENAKQFASVSNAALTFSYTKVVLRSAKCRQLAQWNLGTLVYRFCLHLGEYGCNFQAE</sequence>
<dbReference type="AlphaFoldDB" id="M3J1J2"/>
<comment type="caution">
    <text evidence="1">The sequence shown here is derived from an EMBL/GenBank/DDBJ whole genome shotgun (WGS) entry which is preliminary data.</text>
</comment>
<dbReference type="HOGENOM" id="CLU_2263416_0_0_1"/>